<dbReference type="GO" id="GO:0030131">
    <property type="term" value="C:clathrin adaptor complex"/>
    <property type="evidence" value="ECO:0007669"/>
    <property type="project" value="InterPro"/>
</dbReference>
<dbReference type="SMART" id="SM01355">
    <property type="entry name" value="AP3B1_C"/>
    <property type="match status" value="1"/>
</dbReference>
<feature type="domain" description="Beta-adaptin appendage C-terminal subdomain" evidence="1">
    <location>
        <begin position="127"/>
        <end position="236"/>
    </location>
</feature>
<name>A0A498NN50_LABRO</name>
<evidence type="ECO:0000259" key="2">
    <source>
        <dbReference type="SMART" id="SM01355"/>
    </source>
</evidence>
<protein>
    <submittedName>
        <fullName evidence="3">AP-3 complex subunit beta-1-like isoform X2</fullName>
    </submittedName>
</protein>
<comment type="caution">
    <text evidence="3">The sequence shown here is derived from an EMBL/GenBank/DDBJ whole genome shotgun (WGS) entry which is preliminary data.</text>
</comment>
<dbReference type="GO" id="GO:0006886">
    <property type="term" value="P:intracellular protein transport"/>
    <property type="evidence" value="ECO:0007669"/>
    <property type="project" value="InterPro"/>
</dbReference>
<evidence type="ECO:0000313" key="3">
    <source>
        <dbReference type="EMBL" id="RXN33422.1"/>
    </source>
</evidence>
<evidence type="ECO:0000313" key="4">
    <source>
        <dbReference type="Proteomes" id="UP000290572"/>
    </source>
</evidence>
<dbReference type="Pfam" id="PF24080">
    <property type="entry name" value="AP3B1_C_2"/>
    <property type="match status" value="1"/>
</dbReference>
<dbReference type="Pfam" id="PF14796">
    <property type="entry name" value="AP3B1_C"/>
    <property type="match status" value="1"/>
</dbReference>
<dbReference type="EMBL" id="QBIY01011267">
    <property type="protein sequence ID" value="RXN33422.1"/>
    <property type="molecule type" value="Genomic_DNA"/>
</dbReference>
<reference evidence="3 4" key="1">
    <citation type="submission" date="2018-03" db="EMBL/GenBank/DDBJ databases">
        <title>Draft genome sequence of Rohu Carp (Labeo rohita).</title>
        <authorList>
            <person name="Das P."/>
            <person name="Kushwaha B."/>
            <person name="Joshi C.G."/>
            <person name="Kumar D."/>
            <person name="Nagpure N.S."/>
            <person name="Sahoo L."/>
            <person name="Das S.P."/>
            <person name="Bit A."/>
            <person name="Patnaik S."/>
            <person name="Meher P.K."/>
            <person name="Jayasankar P."/>
            <person name="Koringa P.G."/>
            <person name="Patel N.V."/>
            <person name="Hinsu A.T."/>
            <person name="Kumar R."/>
            <person name="Pandey M."/>
            <person name="Agarwal S."/>
            <person name="Srivastava S."/>
            <person name="Singh M."/>
            <person name="Iquebal M.A."/>
            <person name="Jaiswal S."/>
            <person name="Angadi U.B."/>
            <person name="Kumar N."/>
            <person name="Raza M."/>
            <person name="Shah T.M."/>
            <person name="Rai A."/>
            <person name="Jena J.K."/>
        </authorList>
    </citation>
    <scope>NUCLEOTIDE SEQUENCE [LARGE SCALE GENOMIC DNA]</scope>
    <source>
        <strain evidence="3">DASCIFA01</strain>
        <tissue evidence="3">Testis</tissue>
    </source>
</reference>
<dbReference type="GO" id="GO:0016192">
    <property type="term" value="P:vesicle-mediated transport"/>
    <property type="evidence" value="ECO:0007669"/>
    <property type="project" value="InterPro"/>
</dbReference>
<gene>
    <name evidence="3" type="ORF">ROHU_015672</name>
</gene>
<proteinExistence type="predicted"/>
<dbReference type="InterPro" id="IPR015151">
    <property type="entry name" value="B-adaptin_app_sub_C"/>
</dbReference>
<sequence length="240" mass="25857">MTGKGLSAQYRFTRQPCIYGNSMVSLQLTLSNSGAQALENIHISEKSSTGQNIHRFNAIELYSSYGFDRSDSLLTDLSLSSERLEQQASITVSMGVDFNDSTQAANFQLCTKEDEFNVSVQPAVGELLLPVTMSEADFTKEQGKLVGMNESSATITMTPENVSSQSVNRKVVTVANLGVIPSSQDNIQRFAGKTVSSGSLVLVSVVLKDPDAVITVNTEKTVMGSMLLRQLKTALTNSAL</sequence>
<dbReference type="InterPro" id="IPR056314">
    <property type="entry name" value="AP3B1/2_C"/>
</dbReference>
<keyword evidence="4" id="KW-1185">Reference proteome</keyword>
<organism evidence="3 4">
    <name type="scientific">Labeo rohita</name>
    <name type="common">Indian major carp</name>
    <name type="synonym">Cyprinus rohita</name>
    <dbReference type="NCBI Taxonomy" id="84645"/>
    <lineage>
        <taxon>Eukaryota</taxon>
        <taxon>Metazoa</taxon>
        <taxon>Chordata</taxon>
        <taxon>Craniata</taxon>
        <taxon>Vertebrata</taxon>
        <taxon>Euteleostomi</taxon>
        <taxon>Actinopterygii</taxon>
        <taxon>Neopterygii</taxon>
        <taxon>Teleostei</taxon>
        <taxon>Ostariophysi</taxon>
        <taxon>Cypriniformes</taxon>
        <taxon>Cyprinidae</taxon>
        <taxon>Labeoninae</taxon>
        <taxon>Labeonini</taxon>
        <taxon>Labeo</taxon>
    </lineage>
</organism>
<dbReference type="AlphaFoldDB" id="A0A498NN50"/>
<dbReference type="SMART" id="SM01020">
    <property type="entry name" value="B2-adapt-app_C"/>
    <property type="match status" value="1"/>
</dbReference>
<evidence type="ECO:0000259" key="1">
    <source>
        <dbReference type="SMART" id="SM01020"/>
    </source>
</evidence>
<accession>A0A498NN50</accession>
<feature type="domain" description="AP-3 complex subunit beta C-terminal" evidence="2">
    <location>
        <begin position="1"/>
        <end position="103"/>
    </location>
</feature>
<dbReference type="STRING" id="84645.A0A498NN50"/>
<dbReference type="Proteomes" id="UP000290572">
    <property type="component" value="Unassembled WGS sequence"/>
</dbReference>
<dbReference type="InterPro" id="IPR029390">
    <property type="entry name" value="AP3B_C"/>
</dbReference>